<keyword evidence="6" id="KW-0805">Transcription regulation</keyword>
<evidence type="ECO:0000259" key="9">
    <source>
        <dbReference type="PROSITE" id="PS50950"/>
    </source>
</evidence>
<dbReference type="GO" id="GO:0043565">
    <property type="term" value="F:sequence-specific DNA binding"/>
    <property type="evidence" value="ECO:0007669"/>
    <property type="project" value="UniProtKB-UniRule"/>
</dbReference>
<evidence type="ECO:0000256" key="7">
    <source>
        <dbReference type="SAM" id="Coils"/>
    </source>
</evidence>
<feature type="compositionally biased region" description="Basic and acidic residues" evidence="8">
    <location>
        <begin position="93"/>
        <end position="107"/>
    </location>
</feature>
<dbReference type="PANTHER" id="PTHR46600:SF11">
    <property type="entry name" value="THAP DOMAIN-CONTAINING PROTEIN 10"/>
    <property type="match status" value="1"/>
</dbReference>
<reference evidence="10" key="1">
    <citation type="submission" date="2020-10" db="EMBL/GenBank/DDBJ databases">
        <title>Chromosome-scale genome assembly of the Allis shad, Alosa alosa.</title>
        <authorList>
            <person name="Margot Z."/>
            <person name="Christophe K."/>
            <person name="Cabau C."/>
            <person name="Louis A."/>
            <person name="Berthelot C."/>
            <person name="Parey E."/>
            <person name="Roest Crollius H."/>
            <person name="Montfort J."/>
            <person name="Robinson-Rechavi M."/>
            <person name="Bucao C."/>
            <person name="Bouchez O."/>
            <person name="Gislard M."/>
            <person name="Lluch J."/>
            <person name="Milhes M."/>
            <person name="Lampietro C."/>
            <person name="Lopez Roques C."/>
            <person name="Donnadieu C."/>
            <person name="Braasch I."/>
            <person name="Desvignes T."/>
            <person name="Postlethwait J."/>
            <person name="Bobe J."/>
            <person name="Guiguen Y."/>
        </authorList>
    </citation>
    <scope>NUCLEOTIDE SEQUENCE</scope>
    <source>
        <strain evidence="10">M-15738</strain>
        <tissue evidence="10">Blood</tissue>
    </source>
</reference>
<dbReference type="PANTHER" id="PTHR46600">
    <property type="entry name" value="THAP DOMAIN-CONTAINING"/>
    <property type="match status" value="1"/>
</dbReference>
<comment type="subcellular location">
    <subcellularLocation>
        <location evidence="6">Nucleus</location>
        <location evidence="6">Nucleoplasm</location>
    </subcellularLocation>
</comment>
<feature type="region of interest" description="Disordered" evidence="8">
    <location>
        <begin position="158"/>
        <end position="177"/>
    </location>
</feature>
<keyword evidence="3" id="KW-0862">Zinc</keyword>
<dbReference type="SMART" id="SM00980">
    <property type="entry name" value="THAP"/>
    <property type="match status" value="1"/>
</dbReference>
<dbReference type="InterPro" id="IPR026516">
    <property type="entry name" value="THAP1/10"/>
</dbReference>
<dbReference type="PROSITE" id="PS50950">
    <property type="entry name" value="ZF_THAP"/>
    <property type="match status" value="1"/>
</dbReference>
<dbReference type="Proteomes" id="UP000823561">
    <property type="component" value="Chromosome 21"/>
</dbReference>
<evidence type="ECO:0000256" key="1">
    <source>
        <dbReference type="ARBA" id="ARBA00022723"/>
    </source>
</evidence>
<keyword evidence="2 5" id="KW-0863">Zinc-finger</keyword>
<accession>A0AAV6FTV0</accession>
<keyword evidence="6" id="KW-0539">Nucleus</keyword>
<evidence type="ECO:0000313" key="10">
    <source>
        <dbReference type="EMBL" id="KAG5263786.1"/>
    </source>
</evidence>
<feature type="domain" description="THAP-type" evidence="9">
    <location>
        <begin position="1"/>
        <end position="81"/>
    </location>
</feature>
<evidence type="ECO:0000256" key="8">
    <source>
        <dbReference type="SAM" id="MobiDB-lite"/>
    </source>
</evidence>
<dbReference type="GO" id="GO:0003700">
    <property type="term" value="F:DNA-binding transcription factor activity"/>
    <property type="evidence" value="ECO:0007669"/>
    <property type="project" value="UniProtKB-UniRule"/>
</dbReference>
<dbReference type="EMBL" id="JADWDJ010000021">
    <property type="protein sequence ID" value="KAG5263786.1"/>
    <property type="molecule type" value="Genomic_DNA"/>
</dbReference>
<evidence type="ECO:0000256" key="2">
    <source>
        <dbReference type="ARBA" id="ARBA00022771"/>
    </source>
</evidence>
<dbReference type="AlphaFoldDB" id="A0AAV6FTV0"/>
<evidence type="ECO:0000313" key="11">
    <source>
        <dbReference type="Proteomes" id="UP000823561"/>
    </source>
</evidence>
<comment type="similarity">
    <text evidence="6">Belongs to the THAP1 family.</text>
</comment>
<proteinExistence type="inferred from homology"/>
<dbReference type="GO" id="GO:0008270">
    <property type="term" value="F:zinc ion binding"/>
    <property type="evidence" value="ECO:0007669"/>
    <property type="project" value="UniProtKB-KW"/>
</dbReference>
<keyword evidence="1" id="KW-0479">Metal-binding</keyword>
<evidence type="ECO:0000256" key="3">
    <source>
        <dbReference type="ARBA" id="ARBA00022833"/>
    </source>
</evidence>
<keyword evidence="6" id="KW-0804">Transcription</keyword>
<feature type="compositionally biased region" description="Polar residues" evidence="8">
    <location>
        <begin position="165"/>
        <end position="174"/>
    </location>
</feature>
<comment type="function">
    <text evidence="6">DNA-binding transcription regulator that regulates endothelial cell proliferation and G1/S cell-cycle progression. Specifically binds the 5'-[AT]NTNN[GT]GGCA[AGT]-3' core DNA sequence and acts by modulating expression of pRB-E2F cell-cycle target genes.</text>
</comment>
<dbReference type="GO" id="GO:0005654">
    <property type="term" value="C:nucleoplasm"/>
    <property type="evidence" value="ECO:0007669"/>
    <property type="project" value="UniProtKB-SubCell"/>
</dbReference>
<dbReference type="GO" id="GO:0001935">
    <property type="term" value="P:endothelial cell proliferation"/>
    <property type="evidence" value="ECO:0007669"/>
    <property type="project" value="UniProtKB-UniRule"/>
</dbReference>
<keyword evidence="4 5" id="KW-0238">DNA-binding</keyword>
<keyword evidence="6 7" id="KW-0175">Coiled coil</keyword>
<evidence type="ECO:0000256" key="5">
    <source>
        <dbReference type="PROSITE-ProRule" id="PRU00309"/>
    </source>
</evidence>
<comment type="caution">
    <text evidence="10">The sequence shown here is derived from an EMBL/GenBank/DDBJ whole genome shotgun (WGS) entry which is preliminary data.</text>
</comment>
<feature type="coiled-coil region" evidence="7">
    <location>
        <begin position="205"/>
        <end position="232"/>
    </location>
</feature>
<protein>
    <recommendedName>
        <fullName evidence="6">THAP domain-containing protein 1</fullName>
    </recommendedName>
</protein>
<sequence length="281" mass="31441">MSGCCVNGCTNRYSTGGLKFYRIPTGSRPFQSNRRRLWLQAIKREDWNENIIKNARVCSAHFISGERSLNFSSPDFVPSVFTYTKQSQNPGVKMDRYHTKRKRDDRPGTAANQRVPSETPEQECSMDHCPGSTGDLFMEALDTSVIKEDIIEVTVGETGARDPNASESPSTTHSIEGRYSERPWKLATVEAITDLGSLDTTDTGTQIAQNEIANLKDENDYLRVQNVNLRSELRAMQCEHELQLRDLQERLEVVRQRCSCGAMSETTDSEVASVATDGDGC</sequence>
<evidence type="ECO:0000256" key="6">
    <source>
        <dbReference type="RuleBase" id="RU369073"/>
    </source>
</evidence>
<keyword evidence="11" id="KW-1185">Reference proteome</keyword>
<evidence type="ECO:0000256" key="4">
    <source>
        <dbReference type="ARBA" id="ARBA00023125"/>
    </source>
</evidence>
<dbReference type="SUPFAM" id="SSF57716">
    <property type="entry name" value="Glucocorticoid receptor-like (DNA-binding domain)"/>
    <property type="match status" value="1"/>
</dbReference>
<gene>
    <name evidence="10" type="ORF">AALO_G00268550</name>
</gene>
<keyword evidence="6" id="KW-0131">Cell cycle</keyword>
<feature type="region of interest" description="Disordered" evidence="8">
    <location>
        <begin position="87"/>
        <end position="128"/>
    </location>
</feature>
<organism evidence="10 11">
    <name type="scientific">Alosa alosa</name>
    <name type="common">allis shad</name>
    <dbReference type="NCBI Taxonomy" id="278164"/>
    <lineage>
        <taxon>Eukaryota</taxon>
        <taxon>Metazoa</taxon>
        <taxon>Chordata</taxon>
        <taxon>Craniata</taxon>
        <taxon>Vertebrata</taxon>
        <taxon>Euteleostomi</taxon>
        <taxon>Actinopterygii</taxon>
        <taxon>Neopterygii</taxon>
        <taxon>Teleostei</taxon>
        <taxon>Clupei</taxon>
        <taxon>Clupeiformes</taxon>
        <taxon>Clupeoidei</taxon>
        <taxon>Clupeidae</taxon>
        <taxon>Alosa</taxon>
    </lineage>
</organism>
<dbReference type="InterPro" id="IPR006612">
    <property type="entry name" value="THAP_Znf"/>
</dbReference>
<dbReference type="Pfam" id="PF05485">
    <property type="entry name" value="THAP"/>
    <property type="match status" value="1"/>
</dbReference>
<name>A0AAV6FTV0_9TELE</name>